<protein>
    <submittedName>
        <fullName evidence="1">Sugar-binding protein</fullName>
    </submittedName>
</protein>
<accession>A0A917KLR9</accession>
<dbReference type="AlphaFoldDB" id="A0A917KLR9"/>
<dbReference type="PROSITE" id="PS51257">
    <property type="entry name" value="PROKAR_LIPOPROTEIN"/>
    <property type="match status" value="1"/>
</dbReference>
<gene>
    <name evidence="1" type="ORF">GCM10010121_030230</name>
</gene>
<dbReference type="InterPro" id="IPR006059">
    <property type="entry name" value="SBP"/>
</dbReference>
<evidence type="ECO:0000313" key="1">
    <source>
        <dbReference type="EMBL" id="GGJ17349.1"/>
    </source>
</evidence>
<proteinExistence type="predicted"/>
<dbReference type="SUPFAM" id="SSF53850">
    <property type="entry name" value="Periplasmic binding protein-like II"/>
    <property type="match status" value="1"/>
</dbReference>
<organism evidence="1 2">
    <name type="scientific">Streptomyces brasiliensis</name>
    <dbReference type="NCBI Taxonomy" id="1954"/>
    <lineage>
        <taxon>Bacteria</taxon>
        <taxon>Bacillati</taxon>
        <taxon>Actinomycetota</taxon>
        <taxon>Actinomycetes</taxon>
        <taxon>Kitasatosporales</taxon>
        <taxon>Streptomycetaceae</taxon>
        <taxon>Streptomyces</taxon>
    </lineage>
</organism>
<dbReference type="Pfam" id="PF13416">
    <property type="entry name" value="SBP_bac_8"/>
    <property type="match status" value="1"/>
</dbReference>
<dbReference type="Gene3D" id="3.40.190.10">
    <property type="entry name" value="Periplasmic binding protein-like II"/>
    <property type="match status" value="1"/>
</dbReference>
<dbReference type="RefSeq" id="WP_189311679.1">
    <property type="nucleotide sequence ID" value="NZ_BMQA01000008.1"/>
</dbReference>
<dbReference type="PANTHER" id="PTHR43649">
    <property type="entry name" value="ARABINOSE-BINDING PROTEIN-RELATED"/>
    <property type="match status" value="1"/>
</dbReference>
<comment type="caution">
    <text evidence="1">The sequence shown here is derived from an EMBL/GenBank/DDBJ whole genome shotgun (WGS) entry which is preliminary data.</text>
</comment>
<reference evidence="1" key="2">
    <citation type="submission" date="2020-09" db="EMBL/GenBank/DDBJ databases">
        <authorList>
            <person name="Sun Q."/>
            <person name="Ohkuma M."/>
        </authorList>
    </citation>
    <scope>NUCLEOTIDE SEQUENCE</scope>
    <source>
        <strain evidence="1">JCM 3086</strain>
    </source>
</reference>
<evidence type="ECO:0000313" key="2">
    <source>
        <dbReference type="Proteomes" id="UP000657574"/>
    </source>
</evidence>
<sequence>MRIIRPGGARGHRAAALTTTVLTASALLLTGCSDDGDSKASNSDGNITLKVEDYGQFGYKEAGLFAKYHELHPNITVKEETTANEQDYYPKLLQQLNSGSGLGDVTGIEVGRIKEIVDTQADKFTDLSSSINVNDWVPWKEKQATTKDGAVIGAGTDIGPMSLCYRKDLFQQAGLPTDREAVAKAVAGGWEDYLKLGEQYKKKAPSGTYFMDSASAMYNAVVSSDAKQYYDADGNPVYKDSAAVKQGWDLAAEAASKKLSQGLPQFTDPWNAALRKGTVATVACPAWMANQISNNAGDSFKGKWDISRAPGSTAANWGGSFLAVPKSGAHTKEAIELAKWLTAPEQQAAVFKAAGIFPSNQGAYELADVKSAKLPYFNDAPIGQIYAGEAKTIPQAVLGPKDGVIKDSISTQINNMEQRGTKPDDAWKAATETIDKAIG</sequence>
<dbReference type="EMBL" id="BMQA01000008">
    <property type="protein sequence ID" value="GGJ17349.1"/>
    <property type="molecule type" value="Genomic_DNA"/>
</dbReference>
<name>A0A917KLR9_9ACTN</name>
<dbReference type="Proteomes" id="UP000657574">
    <property type="component" value="Unassembled WGS sequence"/>
</dbReference>
<dbReference type="PANTHER" id="PTHR43649:SF32">
    <property type="entry name" value="SUGAR BINDING SECRETED PROTEIN"/>
    <property type="match status" value="1"/>
</dbReference>
<dbReference type="InterPro" id="IPR050490">
    <property type="entry name" value="Bact_solute-bd_prot1"/>
</dbReference>
<reference evidence="1" key="1">
    <citation type="journal article" date="2014" name="Int. J. Syst. Evol. Microbiol.">
        <title>Complete genome sequence of Corynebacterium casei LMG S-19264T (=DSM 44701T), isolated from a smear-ripened cheese.</title>
        <authorList>
            <consortium name="US DOE Joint Genome Institute (JGI-PGF)"/>
            <person name="Walter F."/>
            <person name="Albersmeier A."/>
            <person name="Kalinowski J."/>
            <person name="Ruckert C."/>
        </authorList>
    </citation>
    <scope>NUCLEOTIDE SEQUENCE</scope>
    <source>
        <strain evidence="1">JCM 3086</strain>
    </source>
</reference>
<keyword evidence="2" id="KW-1185">Reference proteome</keyword>